<evidence type="ECO:0000256" key="4">
    <source>
        <dbReference type="ARBA" id="ARBA00022832"/>
    </source>
</evidence>
<proteinExistence type="predicted"/>
<dbReference type="CDD" id="cd06850">
    <property type="entry name" value="biotinyl_domain"/>
    <property type="match status" value="1"/>
</dbReference>
<dbReference type="PROSITE" id="PS50968">
    <property type="entry name" value="BIOTINYL_LIPOYL"/>
    <property type="match status" value="1"/>
</dbReference>
<keyword evidence="6 8" id="KW-0275">Fatty acid biosynthesis</keyword>
<reference evidence="10" key="1">
    <citation type="journal article" date="2020" name="mSystems">
        <title>Genome- and Community-Level Interaction Insights into Carbon Utilization and Element Cycling Functions of Hydrothermarchaeota in Hydrothermal Sediment.</title>
        <authorList>
            <person name="Zhou Z."/>
            <person name="Liu Y."/>
            <person name="Xu W."/>
            <person name="Pan J."/>
            <person name="Luo Z.H."/>
            <person name="Li M."/>
        </authorList>
    </citation>
    <scope>NUCLEOTIDE SEQUENCE [LARGE SCALE GENOMIC DNA]</scope>
    <source>
        <strain evidence="10">SpSt-69</strain>
    </source>
</reference>
<dbReference type="InterPro" id="IPR050709">
    <property type="entry name" value="Biotin_Carboxyl_Carrier/Decarb"/>
</dbReference>
<dbReference type="PRINTS" id="PR01071">
    <property type="entry name" value="ACOABIOTINCC"/>
</dbReference>
<dbReference type="UniPathway" id="UPA00094"/>
<evidence type="ECO:0000256" key="5">
    <source>
        <dbReference type="ARBA" id="ARBA00023098"/>
    </source>
</evidence>
<keyword evidence="4 8" id="KW-0276">Fatty acid metabolism</keyword>
<dbReference type="InterPro" id="IPR001882">
    <property type="entry name" value="Biotin_BS"/>
</dbReference>
<dbReference type="Pfam" id="PF00364">
    <property type="entry name" value="Biotin_lipoyl"/>
    <property type="match status" value="1"/>
</dbReference>
<dbReference type="GO" id="GO:0006633">
    <property type="term" value="P:fatty acid biosynthetic process"/>
    <property type="evidence" value="ECO:0007669"/>
    <property type="project" value="UniProtKB-UniPathway"/>
</dbReference>
<dbReference type="InterPro" id="IPR000089">
    <property type="entry name" value="Biotin_lipoyl"/>
</dbReference>
<dbReference type="PROSITE" id="PS00188">
    <property type="entry name" value="BIOTIN"/>
    <property type="match status" value="1"/>
</dbReference>
<evidence type="ECO:0000256" key="2">
    <source>
        <dbReference type="ARBA" id="ARBA00017562"/>
    </source>
</evidence>
<dbReference type="InterPro" id="IPR001249">
    <property type="entry name" value="AcCoA_biotinCC"/>
</dbReference>
<dbReference type="AlphaFoldDB" id="A0A7V4E4L3"/>
<comment type="pathway">
    <text evidence="1 8">Lipid metabolism; fatty acid biosynthesis.</text>
</comment>
<evidence type="ECO:0000259" key="9">
    <source>
        <dbReference type="PROSITE" id="PS50968"/>
    </source>
</evidence>
<keyword evidence="5 8" id="KW-0443">Lipid metabolism</keyword>
<dbReference type="FunFam" id="2.40.50.100:FF:000003">
    <property type="entry name" value="Acetyl-CoA carboxylase biotin carboxyl carrier protein"/>
    <property type="match status" value="1"/>
</dbReference>
<evidence type="ECO:0000256" key="8">
    <source>
        <dbReference type="RuleBase" id="RU364072"/>
    </source>
</evidence>
<evidence type="ECO:0000256" key="6">
    <source>
        <dbReference type="ARBA" id="ARBA00023160"/>
    </source>
</evidence>
<evidence type="ECO:0000256" key="7">
    <source>
        <dbReference type="ARBA" id="ARBA00023267"/>
    </source>
</evidence>
<dbReference type="PANTHER" id="PTHR45266">
    <property type="entry name" value="OXALOACETATE DECARBOXYLASE ALPHA CHAIN"/>
    <property type="match status" value="1"/>
</dbReference>
<keyword evidence="3 8" id="KW-0444">Lipid biosynthesis</keyword>
<accession>A0A7V4E4L3</accession>
<dbReference type="SUPFAM" id="SSF51230">
    <property type="entry name" value="Single hybrid motif"/>
    <property type="match status" value="1"/>
</dbReference>
<dbReference type="EMBL" id="DTDJ01000035">
    <property type="protein sequence ID" value="HGL17755.1"/>
    <property type="molecule type" value="Genomic_DNA"/>
</dbReference>
<feature type="domain" description="Lipoyl-binding" evidence="9">
    <location>
        <begin position="75"/>
        <end position="151"/>
    </location>
</feature>
<gene>
    <name evidence="10" type="primary">accB</name>
    <name evidence="10" type="ORF">ENU66_05480</name>
</gene>
<comment type="function">
    <text evidence="8">This protein is a component of the acetyl coenzyme A carboxylase complex; first, biotin carboxylase catalyzes the carboxylation of the carrier protein and then the transcarboxylase transfers the carboxyl group to form malonyl-CoA.</text>
</comment>
<evidence type="ECO:0000256" key="3">
    <source>
        <dbReference type="ARBA" id="ARBA00022516"/>
    </source>
</evidence>
<comment type="caution">
    <text evidence="10">The sequence shown here is derived from an EMBL/GenBank/DDBJ whole genome shotgun (WGS) entry which is preliminary data.</text>
</comment>
<sequence length="154" mass="17499">MNLEKLKKLLDFMEEHNLQEMELKGLFYHIKLKKASEISYIPVEQVNKSEKQTIVSSASASVQPAETKKESEDNYYQIRSPMVGTFYRSPSPGAEPYVKEGDIVKKGQVLCIIEAMKVMNEIESDVTGRIVKVLVENGKPVEYNQPLFLVDTNV</sequence>
<dbReference type="Gene3D" id="2.40.50.100">
    <property type="match status" value="1"/>
</dbReference>
<dbReference type="GO" id="GO:0003989">
    <property type="term" value="F:acetyl-CoA carboxylase activity"/>
    <property type="evidence" value="ECO:0007669"/>
    <property type="project" value="InterPro"/>
</dbReference>
<keyword evidence="7 8" id="KW-0092">Biotin</keyword>
<dbReference type="PANTHER" id="PTHR45266:SF3">
    <property type="entry name" value="OXALOACETATE DECARBOXYLASE ALPHA CHAIN"/>
    <property type="match status" value="1"/>
</dbReference>
<protein>
    <recommendedName>
        <fullName evidence="2 8">Biotin carboxyl carrier protein of acetyl-CoA carboxylase</fullName>
    </recommendedName>
</protein>
<dbReference type="GO" id="GO:0009317">
    <property type="term" value="C:acetyl-CoA carboxylase complex"/>
    <property type="evidence" value="ECO:0007669"/>
    <property type="project" value="InterPro"/>
</dbReference>
<name>A0A7V4E4L3_UNCW3</name>
<evidence type="ECO:0000313" key="10">
    <source>
        <dbReference type="EMBL" id="HGL17755.1"/>
    </source>
</evidence>
<dbReference type="InterPro" id="IPR011053">
    <property type="entry name" value="Single_hybrid_motif"/>
</dbReference>
<evidence type="ECO:0000256" key="1">
    <source>
        <dbReference type="ARBA" id="ARBA00005194"/>
    </source>
</evidence>
<dbReference type="NCBIfam" id="TIGR00531">
    <property type="entry name" value="BCCP"/>
    <property type="match status" value="1"/>
</dbReference>
<organism evidence="10">
    <name type="scientific">candidate division WOR-3 bacterium</name>
    <dbReference type="NCBI Taxonomy" id="2052148"/>
    <lineage>
        <taxon>Bacteria</taxon>
        <taxon>Bacteria division WOR-3</taxon>
    </lineage>
</organism>